<keyword evidence="3" id="KW-1185">Reference proteome</keyword>
<comment type="caution">
    <text evidence="2">The sequence shown here is derived from an EMBL/GenBank/DDBJ whole genome shotgun (WGS) entry which is preliminary data.</text>
</comment>
<reference evidence="3" key="1">
    <citation type="journal article" date="2019" name="Int. J. Syst. Evol. Microbiol.">
        <title>The Global Catalogue of Microorganisms (GCM) 10K type strain sequencing project: providing services to taxonomists for standard genome sequencing and annotation.</title>
        <authorList>
            <consortium name="The Broad Institute Genomics Platform"/>
            <consortium name="The Broad Institute Genome Sequencing Center for Infectious Disease"/>
            <person name="Wu L."/>
            <person name="Ma J."/>
        </authorList>
    </citation>
    <scope>NUCLEOTIDE SEQUENCE [LARGE SCALE GENOMIC DNA]</scope>
    <source>
        <strain evidence="3">NBRC 106396</strain>
    </source>
</reference>
<evidence type="ECO:0000313" key="2">
    <source>
        <dbReference type="EMBL" id="MFC7372418.1"/>
    </source>
</evidence>
<proteinExistence type="predicted"/>
<protein>
    <submittedName>
        <fullName evidence="2">Nucleotidyltransferase domain-containing protein</fullName>
    </submittedName>
</protein>
<evidence type="ECO:0000313" key="3">
    <source>
        <dbReference type="Proteomes" id="UP001596549"/>
    </source>
</evidence>
<dbReference type="PANTHER" id="PTHR43852">
    <property type="entry name" value="NUCLEOTIDYLTRANSFERASE"/>
    <property type="match status" value="1"/>
</dbReference>
<dbReference type="CDD" id="cd05403">
    <property type="entry name" value="NT_KNTase_like"/>
    <property type="match status" value="1"/>
</dbReference>
<dbReference type="SUPFAM" id="SSF81301">
    <property type="entry name" value="Nucleotidyltransferase"/>
    <property type="match status" value="1"/>
</dbReference>
<sequence length="112" mass="12995">MEAYWKATGISNRFIGELHDYCIHHKEIEKVILFGSRARGDYHKTSDIDLAVFTRNLSHTQQNLIEESIHELSTLLKIDVLFINRLTKVKLLSNIQREGVIIYEQGEALREA</sequence>
<dbReference type="EMBL" id="JBHTCP010000039">
    <property type="protein sequence ID" value="MFC7372418.1"/>
    <property type="molecule type" value="Genomic_DNA"/>
</dbReference>
<dbReference type="Gene3D" id="3.30.460.10">
    <property type="entry name" value="Beta Polymerase, domain 2"/>
    <property type="match status" value="1"/>
</dbReference>
<dbReference type="RefSeq" id="WP_379749980.1">
    <property type="nucleotide sequence ID" value="NZ_JBHTCP010000039.1"/>
</dbReference>
<name>A0ABW2NT41_9BACL</name>
<feature type="domain" description="Polymerase beta nucleotidyltransferase" evidence="1">
    <location>
        <begin position="18"/>
        <end position="106"/>
    </location>
</feature>
<dbReference type="PANTHER" id="PTHR43852:SF3">
    <property type="entry name" value="NUCLEOTIDYLTRANSFERASE"/>
    <property type="match status" value="1"/>
</dbReference>
<dbReference type="Proteomes" id="UP001596549">
    <property type="component" value="Unassembled WGS sequence"/>
</dbReference>
<gene>
    <name evidence="2" type="ORF">ACFQPF_12110</name>
</gene>
<dbReference type="InterPro" id="IPR043519">
    <property type="entry name" value="NT_sf"/>
</dbReference>
<accession>A0ABW2NT41</accession>
<dbReference type="InterPro" id="IPR052930">
    <property type="entry name" value="TA_antitoxin_MntA"/>
</dbReference>
<evidence type="ECO:0000259" key="1">
    <source>
        <dbReference type="Pfam" id="PF18765"/>
    </source>
</evidence>
<organism evidence="2 3">
    <name type="scientific">Fictibacillus iocasae</name>
    <dbReference type="NCBI Taxonomy" id="2715437"/>
    <lineage>
        <taxon>Bacteria</taxon>
        <taxon>Bacillati</taxon>
        <taxon>Bacillota</taxon>
        <taxon>Bacilli</taxon>
        <taxon>Bacillales</taxon>
        <taxon>Fictibacillaceae</taxon>
        <taxon>Fictibacillus</taxon>
    </lineage>
</organism>
<dbReference type="InterPro" id="IPR041633">
    <property type="entry name" value="Polbeta"/>
</dbReference>
<dbReference type="Pfam" id="PF18765">
    <property type="entry name" value="Polbeta"/>
    <property type="match status" value="1"/>
</dbReference>